<dbReference type="STRING" id="1297617.IB211_02965"/>
<feature type="chain" id="PRO_5006606406" evidence="2">
    <location>
        <begin position="23"/>
        <end position="342"/>
    </location>
</feature>
<dbReference type="PROSITE" id="PS51257">
    <property type="entry name" value="PROKAR_LIPOPROTEIN"/>
    <property type="match status" value="1"/>
</dbReference>
<keyword evidence="2" id="KW-0732">Signal</keyword>
<gene>
    <name evidence="3" type="ORF">IB211_02965</name>
</gene>
<dbReference type="EMBL" id="CP011307">
    <property type="protein sequence ID" value="ALP95356.1"/>
    <property type="molecule type" value="Genomic_DNA"/>
</dbReference>
<evidence type="ECO:0000256" key="1">
    <source>
        <dbReference type="ARBA" id="ARBA00006987"/>
    </source>
</evidence>
<dbReference type="RefSeq" id="WP_058118457.1">
    <property type="nucleotide sequence ID" value="NZ_CP011307.1"/>
</dbReference>
<dbReference type="InterPro" id="IPR042100">
    <property type="entry name" value="Bug_dom1"/>
</dbReference>
<keyword evidence="4" id="KW-1185">Reference proteome</keyword>
<evidence type="ECO:0000313" key="4">
    <source>
        <dbReference type="Proteomes" id="UP000064844"/>
    </source>
</evidence>
<dbReference type="InterPro" id="IPR005064">
    <property type="entry name" value="BUG"/>
</dbReference>
<comment type="similarity">
    <text evidence="1">Belongs to the UPF0065 (bug) family.</text>
</comment>
<dbReference type="Gene3D" id="3.40.190.10">
    <property type="entry name" value="Periplasmic binding protein-like II"/>
    <property type="match status" value="1"/>
</dbReference>
<dbReference type="Gene3D" id="3.40.190.150">
    <property type="entry name" value="Bordetella uptake gene, domain 1"/>
    <property type="match status" value="1"/>
</dbReference>
<dbReference type="Proteomes" id="UP000064844">
    <property type="component" value="Chromosome"/>
</dbReference>
<reference evidence="4" key="2">
    <citation type="submission" date="2015-04" db="EMBL/GenBank/DDBJ databases">
        <title>A butyrogenic pathway from the amino acid lysine in a human gut commensal.</title>
        <authorList>
            <person name="de Vos W.M."/>
            <person name="Bui N.T.P."/>
            <person name="Plugge C.M."/>
            <person name="Ritari J."/>
        </authorList>
    </citation>
    <scope>NUCLEOTIDE SEQUENCE [LARGE SCALE GENOMIC DNA]</scope>
    <source>
        <strain evidence="4">AF211</strain>
    </source>
</reference>
<protein>
    <submittedName>
        <fullName evidence="3">Tricarboxylate transport protein TctC</fullName>
    </submittedName>
</protein>
<evidence type="ECO:0000256" key="2">
    <source>
        <dbReference type="SAM" id="SignalP"/>
    </source>
</evidence>
<dbReference type="eggNOG" id="COG3181">
    <property type="taxonomic scope" value="Bacteria"/>
</dbReference>
<dbReference type="AlphaFoldDB" id="A0A0S2W7N3"/>
<dbReference type="PANTHER" id="PTHR42928">
    <property type="entry name" value="TRICARBOXYLATE-BINDING PROTEIN"/>
    <property type="match status" value="1"/>
</dbReference>
<dbReference type="KEGG" id="ibu:IB211_02965"/>
<reference evidence="3 4" key="1">
    <citation type="journal article" date="2015" name="Nat. Commun.">
        <title>Production of butyrate from lysine and the Amadori product fructoselysine by a human gut commensal.</title>
        <authorList>
            <person name="Bui T.P."/>
            <person name="Ritari J."/>
            <person name="Boeren S."/>
            <person name="de Waard P."/>
            <person name="Plugge C.M."/>
            <person name="de Vos W.M."/>
        </authorList>
    </citation>
    <scope>NUCLEOTIDE SEQUENCE [LARGE SCALE GENOMIC DNA]</scope>
    <source>
        <strain evidence="3 4">AF211</strain>
    </source>
</reference>
<accession>A0A0S2W7N3</accession>
<evidence type="ECO:0000313" key="3">
    <source>
        <dbReference type="EMBL" id="ALP95356.1"/>
    </source>
</evidence>
<proteinExistence type="inferred from homology"/>
<dbReference type="SUPFAM" id="SSF53850">
    <property type="entry name" value="Periplasmic binding protein-like II"/>
    <property type="match status" value="1"/>
</dbReference>
<organism evidence="3 4">
    <name type="scientific">Intestinimonas butyriciproducens</name>
    <dbReference type="NCBI Taxonomy" id="1297617"/>
    <lineage>
        <taxon>Bacteria</taxon>
        <taxon>Bacillati</taxon>
        <taxon>Bacillota</taxon>
        <taxon>Clostridia</taxon>
        <taxon>Eubacteriales</taxon>
        <taxon>Intestinimonas</taxon>
    </lineage>
</organism>
<dbReference type="CDD" id="cd07012">
    <property type="entry name" value="PBP2_Bug_TTT"/>
    <property type="match status" value="1"/>
</dbReference>
<name>A0A0S2W7N3_9FIRM</name>
<sequence>MKKTCKRLLVSLMATVMLFSLAACSGSSNQPASGGTPASTSPGGAALDFPKQDITLIVPYAAGGTTDLLARALTTQLSDDLGVNVIVQNVEGGGGTTGTSQAVNSKADGYTLAICSNGGYLINPAINEVGYTWETTTPICIVSEIPIALGVAASSPYETLQDLIDAAAAAPGSVTYVSPGANSTPHLLVAAVGQQAGVQWNHSPNSSSPAAIAELIGGHIDAVSVNLPTFKSYTNDGSVRLLAVTGDERDPSYPDVPTFKELGYDFPASVYFCIVGPADIDPAVAQRLSDAVGTAMENADVQDSFTKLEFPMSFTSSEDFAARIPGDFALYEGILKDLGILS</sequence>
<dbReference type="PIRSF" id="PIRSF017082">
    <property type="entry name" value="YflP"/>
    <property type="match status" value="1"/>
</dbReference>
<dbReference type="Pfam" id="PF03401">
    <property type="entry name" value="TctC"/>
    <property type="match status" value="1"/>
</dbReference>
<dbReference type="PANTHER" id="PTHR42928:SF5">
    <property type="entry name" value="BLR1237 PROTEIN"/>
    <property type="match status" value="1"/>
</dbReference>
<feature type="signal peptide" evidence="2">
    <location>
        <begin position="1"/>
        <end position="22"/>
    </location>
</feature>